<proteinExistence type="predicted"/>
<dbReference type="Pfam" id="PF00168">
    <property type="entry name" value="C2"/>
    <property type="match status" value="1"/>
</dbReference>
<feature type="domain" description="C2" evidence="1">
    <location>
        <begin position="1"/>
        <end position="112"/>
    </location>
</feature>
<protein>
    <submittedName>
        <fullName evidence="3 4">BON1-associated protein 1-like</fullName>
    </submittedName>
</protein>
<sequence length="201" mass="22658">MNPSISSSCSLEITIKSAEELTIGNQKPVTKNVFVTISVENQGYTNQLRTRPCVEGAKPTWNEKLFTDMSKNAKFILLEVRYKKRSTEKSIGIAKVPTSDFVGNHMPLNYQHCLCYRLRDRNGEPNGIISFSVNVKGELDNYQCNQTNQNYREAIEIQGFGNRENCYRPKPRLGTSLLGDRRKSTATVVGVPAAWYDSCHA</sequence>
<evidence type="ECO:0000313" key="2">
    <source>
        <dbReference type="Proteomes" id="UP000813463"/>
    </source>
</evidence>
<dbReference type="RefSeq" id="XP_056693547.1">
    <property type="nucleotide sequence ID" value="XM_056837569.1"/>
</dbReference>
<dbReference type="SMART" id="SM00239">
    <property type="entry name" value="C2"/>
    <property type="match status" value="1"/>
</dbReference>
<dbReference type="PROSITE" id="PS50004">
    <property type="entry name" value="C2"/>
    <property type="match status" value="1"/>
</dbReference>
<dbReference type="SUPFAM" id="SSF49562">
    <property type="entry name" value="C2 domain (Calcium/lipid-binding domain, CaLB)"/>
    <property type="match status" value="1"/>
</dbReference>
<evidence type="ECO:0000313" key="3">
    <source>
        <dbReference type="RefSeq" id="XP_056693546.1"/>
    </source>
</evidence>
<dbReference type="PANTHER" id="PTHR32246:SF17">
    <property type="entry name" value="BON1-ASSOCIATED PROTEIN 2"/>
    <property type="match status" value="1"/>
</dbReference>
<dbReference type="InterPro" id="IPR035892">
    <property type="entry name" value="C2_domain_sf"/>
</dbReference>
<reference evidence="3 4" key="2">
    <citation type="submission" date="2025-05" db="UniProtKB">
        <authorList>
            <consortium name="RefSeq"/>
        </authorList>
    </citation>
    <scope>IDENTIFICATION</scope>
    <source>
        <tissue evidence="3 4">Leaf</tissue>
    </source>
</reference>
<dbReference type="InterPro" id="IPR000008">
    <property type="entry name" value="C2_dom"/>
</dbReference>
<dbReference type="GeneID" id="110788598"/>
<keyword evidence="2" id="KW-1185">Reference proteome</keyword>
<accession>A0ABM3RD64</accession>
<evidence type="ECO:0000313" key="4">
    <source>
        <dbReference type="RefSeq" id="XP_056693547.1"/>
    </source>
</evidence>
<reference evidence="2" key="1">
    <citation type="journal article" date="2021" name="Nat. Commun.">
        <title>Genomic analyses provide insights into spinach domestication and the genetic basis of agronomic traits.</title>
        <authorList>
            <person name="Cai X."/>
            <person name="Sun X."/>
            <person name="Xu C."/>
            <person name="Sun H."/>
            <person name="Wang X."/>
            <person name="Ge C."/>
            <person name="Zhang Z."/>
            <person name="Wang Q."/>
            <person name="Fei Z."/>
            <person name="Jiao C."/>
            <person name="Wang Q."/>
        </authorList>
    </citation>
    <scope>NUCLEOTIDE SEQUENCE [LARGE SCALE GENOMIC DNA]</scope>
    <source>
        <strain evidence="2">cv. Varoflay</strain>
    </source>
</reference>
<dbReference type="PANTHER" id="PTHR32246">
    <property type="entry name" value="INGRESSION PROTEIN FIC1"/>
    <property type="match status" value="1"/>
</dbReference>
<evidence type="ECO:0000259" key="1">
    <source>
        <dbReference type="PROSITE" id="PS50004"/>
    </source>
</evidence>
<name>A0ABM3RD64_SPIOL</name>
<organism evidence="2 4">
    <name type="scientific">Spinacia oleracea</name>
    <name type="common">Spinach</name>
    <dbReference type="NCBI Taxonomy" id="3562"/>
    <lineage>
        <taxon>Eukaryota</taxon>
        <taxon>Viridiplantae</taxon>
        <taxon>Streptophyta</taxon>
        <taxon>Embryophyta</taxon>
        <taxon>Tracheophyta</taxon>
        <taxon>Spermatophyta</taxon>
        <taxon>Magnoliopsida</taxon>
        <taxon>eudicotyledons</taxon>
        <taxon>Gunneridae</taxon>
        <taxon>Pentapetalae</taxon>
        <taxon>Caryophyllales</taxon>
        <taxon>Chenopodiaceae</taxon>
        <taxon>Chenopodioideae</taxon>
        <taxon>Anserineae</taxon>
        <taxon>Spinacia</taxon>
    </lineage>
</organism>
<dbReference type="RefSeq" id="XP_056693546.1">
    <property type="nucleotide sequence ID" value="XM_056837568.1"/>
</dbReference>
<dbReference type="Gene3D" id="2.60.40.150">
    <property type="entry name" value="C2 domain"/>
    <property type="match status" value="1"/>
</dbReference>
<dbReference type="Proteomes" id="UP000813463">
    <property type="component" value="Chromosome 2"/>
</dbReference>
<gene>
    <name evidence="3 4" type="primary">LOC110788598</name>
</gene>